<dbReference type="Proteomes" id="UP001567538">
    <property type="component" value="Unassembled WGS sequence"/>
</dbReference>
<organism evidence="1 2">
    <name type="scientific">Salvia divinorum</name>
    <name type="common">Maria pastora</name>
    <name type="synonym">Diviner's sage</name>
    <dbReference type="NCBI Taxonomy" id="28513"/>
    <lineage>
        <taxon>Eukaryota</taxon>
        <taxon>Viridiplantae</taxon>
        <taxon>Streptophyta</taxon>
        <taxon>Embryophyta</taxon>
        <taxon>Tracheophyta</taxon>
        <taxon>Spermatophyta</taxon>
        <taxon>Magnoliopsida</taxon>
        <taxon>eudicotyledons</taxon>
        <taxon>Gunneridae</taxon>
        <taxon>Pentapetalae</taxon>
        <taxon>asterids</taxon>
        <taxon>lamiids</taxon>
        <taxon>Lamiales</taxon>
        <taxon>Lamiaceae</taxon>
        <taxon>Nepetoideae</taxon>
        <taxon>Mentheae</taxon>
        <taxon>Salviinae</taxon>
        <taxon>Salvia</taxon>
        <taxon>Salvia subgen. Calosphace</taxon>
    </lineage>
</organism>
<gene>
    <name evidence="1" type="ORF">AAHA92_34113</name>
</gene>
<proteinExistence type="predicted"/>
<dbReference type="GO" id="GO:0004222">
    <property type="term" value="F:metalloendopeptidase activity"/>
    <property type="evidence" value="ECO:0007669"/>
    <property type="project" value="UniProtKB-EC"/>
</dbReference>
<sequence length="280" mass="31750">MSRIAGAAYDAEDVIESYIVDQIQLRSRCDEETISYAEFYQGVQKVIENMNLIMIEIEEKWGEQDQQHIIKSLSTAAAPGSSRSTSAAQNVTMIGFDDVLYQMLDKITGGLPDLQILLIVGMEYKGVPKFNIFFSQNLVSNSITVQVKNIRHLIGCCRIITHPPLRFPAMFLHRRRHRPRCPLPSPPSPTSMTDWLNPSQRRYGAWNHDPRFLNYNSPHRTADSHAEILSPPLTRVTTLLNGLCIATEFTLASKTVTVGVYIDAGLRAMRRTKLRIFWSI</sequence>
<keyword evidence="2" id="KW-1185">Reference proteome</keyword>
<reference evidence="1 2" key="1">
    <citation type="submission" date="2024-06" db="EMBL/GenBank/DDBJ databases">
        <title>A chromosome level genome sequence of Diviner's sage (Salvia divinorum).</title>
        <authorList>
            <person name="Ford S.A."/>
            <person name="Ro D.-K."/>
            <person name="Ness R.W."/>
            <person name="Phillips M.A."/>
        </authorList>
    </citation>
    <scope>NUCLEOTIDE SEQUENCE [LARGE SCALE GENOMIC DNA]</scope>
    <source>
        <strain evidence="1">SAF-2024a</strain>
        <tissue evidence="1">Leaf</tissue>
    </source>
</reference>
<dbReference type="Gene3D" id="1.20.5.4130">
    <property type="match status" value="1"/>
</dbReference>
<comment type="caution">
    <text evidence="1">The sequence shown here is derived from an EMBL/GenBank/DDBJ whole genome shotgun (WGS) entry which is preliminary data.</text>
</comment>
<accession>A0ABD1FH99</accession>
<protein>
    <submittedName>
        <fullName evidence="1">Mitochondrial processing peptidase</fullName>
        <ecNumber evidence="1">3.4.24.64</ecNumber>
    </submittedName>
</protein>
<evidence type="ECO:0000313" key="1">
    <source>
        <dbReference type="EMBL" id="KAL1531017.1"/>
    </source>
</evidence>
<evidence type="ECO:0000313" key="2">
    <source>
        <dbReference type="Proteomes" id="UP001567538"/>
    </source>
</evidence>
<dbReference type="EMBL" id="JBEAFC010000016">
    <property type="protein sequence ID" value="KAL1531017.1"/>
    <property type="molecule type" value="Genomic_DNA"/>
</dbReference>
<dbReference type="EC" id="3.4.24.64" evidence="1"/>
<name>A0ABD1FH99_SALDI</name>
<dbReference type="AlphaFoldDB" id="A0ABD1FH99"/>
<keyword evidence="1" id="KW-0378">Hydrolase</keyword>